<accession>A0A644VYF6</accession>
<evidence type="ECO:0000313" key="1">
    <source>
        <dbReference type="EMBL" id="MPL96505.1"/>
    </source>
</evidence>
<name>A0A644VYF6_9ZZZZ</name>
<proteinExistence type="predicted"/>
<organism evidence="1">
    <name type="scientific">bioreactor metagenome</name>
    <dbReference type="NCBI Taxonomy" id="1076179"/>
    <lineage>
        <taxon>unclassified sequences</taxon>
        <taxon>metagenomes</taxon>
        <taxon>ecological metagenomes</taxon>
    </lineage>
</organism>
<protein>
    <submittedName>
        <fullName evidence="1">Uncharacterized protein</fullName>
    </submittedName>
</protein>
<sequence length="58" mass="6138">MQLTGLTLLFTTILGITDPIADNSGMPTLSDTPPTLKSKKGLLRIRLVASKESPRSAA</sequence>
<gene>
    <name evidence="1" type="ORF">SDC9_42686</name>
</gene>
<dbReference type="EMBL" id="VSSQ01000512">
    <property type="protein sequence ID" value="MPL96505.1"/>
    <property type="molecule type" value="Genomic_DNA"/>
</dbReference>
<reference evidence="1" key="1">
    <citation type="submission" date="2019-08" db="EMBL/GenBank/DDBJ databases">
        <authorList>
            <person name="Kucharzyk K."/>
            <person name="Murdoch R.W."/>
            <person name="Higgins S."/>
            <person name="Loffler F."/>
        </authorList>
    </citation>
    <scope>NUCLEOTIDE SEQUENCE</scope>
</reference>
<dbReference type="AlphaFoldDB" id="A0A644VYF6"/>
<comment type="caution">
    <text evidence="1">The sequence shown here is derived from an EMBL/GenBank/DDBJ whole genome shotgun (WGS) entry which is preliminary data.</text>
</comment>